<comment type="subcellular location">
    <subcellularLocation>
        <location evidence="2">Nucleus</location>
    </subcellularLocation>
</comment>
<comment type="function">
    <text evidence="2">Component of the 26S proteasome, a multiprotein complex involved in the ATP-dependent degradation of ubiquitinated proteins.</text>
</comment>
<dbReference type="SMART" id="SM01385">
    <property type="entry name" value="DSS1_SEM1"/>
    <property type="match status" value="1"/>
</dbReference>
<keyword evidence="4" id="KW-1185">Reference proteome</keyword>
<accession>I0ZAX6</accession>
<dbReference type="PANTHER" id="PTHR16771">
    <property type="entry name" value="26 PROTEASOME COMPLEX SUBUNIT DSS1"/>
    <property type="match status" value="1"/>
</dbReference>
<dbReference type="EMBL" id="AGSI01000001">
    <property type="protein sequence ID" value="EIE27795.1"/>
    <property type="molecule type" value="Genomic_DNA"/>
</dbReference>
<evidence type="ECO:0000313" key="3">
    <source>
        <dbReference type="EMBL" id="EIE27795.1"/>
    </source>
</evidence>
<dbReference type="GeneID" id="17045810"/>
<dbReference type="InterPro" id="IPR007834">
    <property type="entry name" value="DSS1_SEM1"/>
</dbReference>
<evidence type="ECO:0000313" key="4">
    <source>
        <dbReference type="Proteomes" id="UP000007264"/>
    </source>
</evidence>
<dbReference type="GO" id="GO:0043248">
    <property type="term" value="P:proteasome assembly"/>
    <property type="evidence" value="ECO:0007669"/>
    <property type="project" value="UniProtKB-UniRule"/>
</dbReference>
<dbReference type="GO" id="GO:0005634">
    <property type="term" value="C:nucleus"/>
    <property type="evidence" value="ECO:0007669"/>
    <property type="project" value="UniProtKB-SubCell"/>
</dbReference>
<evidence type="ECO:0000256" key="2">
    <source>
        <dbReference type="RuleBase" id="RU369057"/>
    </source>
</evidence>
<protein>
    <recommendedName>
        <fullName evidence="2">26S proteasome complex subunit SEM1</fullName>
    </recommendedName>
</protein>
<dbReference type="STRING" id="574566.I0ZAX6"/>
<dbReference type="PANTHER" id="PTHR16771:SF0">
    <property type="entry name" value="26S PROTEASOME COMPLEX SUBUNIT SEM1"/>
    <property type="match status" value="1"/>
</dbReference>
<evidence type="ECO:0000256" key="1">
    <source>
        <dbReference type="ARBA" id="ARBA00034491"/>
    </source>
</evidence>
<keyword evidence="2" id="KW-0539">Nucleus</keyword>
<sequence>MTDKAAASKKKAPEVEATTIEEEDLFEDFALKDEPVGVQEGEKEPELPLWEADWDDEDVGGDFVQQLKAELGRSAKK</sequence>
<reference evidence="3 4" key="1">
    <citation type="journal article" date="2012" name="Genome Biol.">
        <title>The genome of the polar eukaryotic microalga coccomyxa subellipsoidea reveals traits of cold adaptation.</title>
        <authorList>
            <person name="Blanc G."/>
            <person name="Agarkova I."/>
            <person name="Grimwood J."/>
            <person name="Kuo A."/>
            <person name="Brueggeman A."/>
            <person name="Dunigan D."/>
            <person name="Gurnon J."/>
            <person name="Ladunga I."/>
            <person name="Lindquist E."/>
            <person name="Lucas S."/>
            <person name="Pangilinan J."/>
            <person name="Proschold T."/>
            <person name="Salamov A."/>
            <person name="Schmutz J."/>
            <person name="Weeks D."/>
            <person name="Yamada T."/>
            <person name="Claverie J.M."/>
            <person name="Grigoriev I."/>
            <person name="Van Etten J."/>
            <person name="Lomsadze A."/>
            <person name="Borodovsky M."/>
        </authorList>
    </citation>
    <scope>NUCLEOTIDE SEQUENCE [LARGE SCALE GENOMIC DNA]</scope>
    <source>
        <strain evidence="3 4">C-169</strain>
    </source>
</reference>
<keyword evidence="2" id="KW-0647">Proteasome</keyword>
<proteinExistence type="inferred from homology"/>
<dbReference type="RefSeq" id="XP_005652339.1">
    <property type="nucleotide sequence ID" value="XM_005652282.1"/>
</dbReference>
<dbReference type="GO" id="GO:0008541">
    <property type="term" value="C:proteasome regulatory particle, lid subcomplex"/>
    <property type="evidence" value="ECO:0007669"/>
    <property type="project" value="UniProtKB-UniRule"/>
</dbReference>
<name>I0ZAX6_COCSC</name>
<dbReference type="GO" id="GO:0006406">
    <property type="term" value="P:mRNA export from nucleus"/>
    <property type="evidence" value="ECO:0007669"/>
    <property type="project" value="UniProtKB-UniRule"/>
</dbReference>
<dbReference type="GO" id="GO:0000724">
    <property type="term" value="P:double-strand break repair via homologous recombination"/>
    <property type="evidence" value="ECO:0007669"/>
    <property type="project" value="TreeGrafter"/>
</dbReference>
<dbReference type="AlphaFoldDB" id="I0ZAX6"/>
<gene>
    <name evidence="3" type="ORF">COCSUDRAFT_52274</name>
</gene>
<dbReference type="OrthoDB" id="5586203at2759"/>
<comment type="caution">
    <text evidence="3">The sequence shown here is derived from an EMBL/GenBank/DDBJ whole genome shotgun (WGS) entry which is preliminary data.</text>
</comment>
<dbReference type="KEGG" id="csl:COCSUDRAFT_52274"/>
<organism evidence="3 4">
    <name type="scientific">Coccomyxa subellipsoidea (strain C-169)</name>
    <name type="common">Green microalga</name>
    <dbReference type="NCBI Taxonomy" id="574566"/>
    <lineage>
        <taxon>Eukaryota</taxon>
        <taxon>Viridiplantae</taxon>
        <taxon>Chlorophyta</taxon>
        <taxon>core chlorophytes</taxon>
        <taxon>Trebouxiophyceae</taxon>
        <taxon>Trebouxiophyceae incertae sedis</taxon>
        <taxon>Coccomyxaceae</taxon>
        <taxon>Coccomyxa</taxon>
        <taxon>Coccomyxa subellipsoidea</taxon>
    </lineage>
</organism>
<comment type="similarity">
    <text evidence="1 2">Belongs to the DSS1/SEM1 family.</text>
</comment>
<dbReference type="Proteomes" id="UP000007264">
    <property type="component" value="Unassembled WGS sequence"/>
</dbReference>
<dbReference type="Pfam" id="PF05160">
    <property type="entry name" value="DSS1_SEM1"/>
    <property type="match status" value="1"/>
</dbReference>